<dbReference type="InterPro" id="IPR036691">
    <property type="entry name" value="Endo/exonu/phosph_ase_sf"/>
</dbReference>
<dbReference type="Gene3D" id="3.60.10.10">
    <property type="entry name" value="Endonuclease/exonuclease/phosphatase"/>
    <property type="match status" value="1"/>
</dbReference>
<gene>
    <name evidence="2" type="primary">LOC107803938</name>
</gene>
<dbReference type="InterPro" id="IPR027124">
    <property type="entry name" value="Swc5/CFDP1/2"/>
</dbReference>
<dbReference type="SUPFAM" id="SSF56219">
    <property type="entry name" value="DNase I-like"/>
    <property type="match status" value="1"/>
</dbReference>
<dbReference type="PANTHER" id="PTHR23227:SF67">
    <property type="entry name" value="CRANIOFACIAL DEVELOPMENT PROTEIN 2-LIKE"/>
    <property type="match status" value="1"/>
</dbReference>
<dbReference type="RefSeq" id="XP_016483217.1">
    <property type="nucleotide sequence ID" value="XM_016627731.1"/>
</dbReference>
<reference evidence="1" key="1">
    <citation type="journal article" date="2014" name="Nat. Commun.">
        <title>The tobacco genome sequence and its comparison with those of tomato and potato.</title>
        <authorList>
            <person name="Sierro N."/>
            <person name="Battey J.N."/>
            <person name="Ouadi S."/>
            <person name="Bakaher N."/>
            <person name="Bovet L."/>
            <person name="Willig A."/>
            <person name="Goepfert S."/>
            <person name="Peitsch M.C."/>
            <person name="Ivanov N.V."/>
        </authorList>
    </citation>
    <scope>NUCLEOTIDE SEQUENCE [LARGE SCALE GENOMIC DNA]</scope>
</reference>
<dbReference type="PANTHER" id="PTHR23227">
    <property type="entry name" value="BUCENTAUR RELATED"/>
    <property type="match status" value="1"/>
</dbReference>
<accession>A0A1S4B2R0</accession>
<reference evidence="2" key="2">
    <citation type="submission" date="2025-08" db="UniProtKB">
        <authorList>
            <consortium name="RefSeq"/>
        </authorList>
    </citation>
    <scope>IDENTIFICATION</scope>
</reference>
<dbReference type="OrthoDB" id="1902296at2759"/>
<dbReference type="KEGG" id="nta:107803938"/>
<feature type="non-terminal residue" evidence="2">
    <location>
        <position position="1"/>
    </location>
</feature>
<protein>
    <recommendedName>
        <fullName evidence="3">Craniofacial development protein 2-like</fullName>
    </recommendedName>
</protein>
<name>A0A1S4B2R0_TOBAC</name>
<dbReference type="Proteomes" id="UP000790787">
    <property type="component" value="Chromosome 22"/>
</dbReference>
<dbReference type="AlphaFoldDB" id="A0A1S4B2R0"/>
<organism evidence="1 2">
    <name type="scientific">Nicotiana tabacum</name>
    <name type="common">Common tobacco</name>
    <dbReference type="NCBI Taxonomy" id="4097"/>
    <lineage>
        <taxon>Eukaryota</taxon>
        <taxon>Viridiplantae</taxon>
        <taxon>Streptophyta</taxon>
        <taxon>Embryophyta</taxon>
        <taxon>Tracheophyta</taxon>
        <taxon>Spermatophyta</taxon>
        <taxon>Magnoliopsida</taxon>
        <taxon>eudicotyledons</taxon>
        <taxon>Gunneridae</taxon>
        <taxon>Pentapetalae</taxon>
        <taxon>asterids</taxon>
        <taxon>lamiids</taxon>
        <taxon>Solanales</taxon>
        <taxon>Solanaceae</taxon>
        <taxon>Nicotianoideae</taxon>
        <taxon>Nicotianeae</taxon>
        <taxon>Nicotiana</taxon>
    </lineage>
</organism>
<dbReference type="STRING" id="4097.A0A1S4B2R0"/>
<sequence>RVGKVADEPALPLSLAGVHQREGQERSGYLVDRELKESVVEVRRVNERLIAIKLVVGGSSLNVISAYAPQASLDDEVKRRFWDALDDVVRGIPSTEKLFIGEYSNGHIGSSAGGYGEVHGGFGFGDRNGGGTLLLDFARAFELVIVNFILLKREEHLVTFLGMVVKTQILYLLLMRCDRGM</sequence>
<evidence type="ECO:0000313" key="2">
    <source>
        <dbReference type="RefSeq" id="XP_016483217.1"/>
    </source>
</evidence>
<proteinExistence type="predicted"/>
<keyword evidence="1" id="KW-1185">Reference proteome</keyword>
<evidence type="ECO:0000313" key="1">
    <source>
        <dbReference type="Proteomes" id="UP000790787"/>
    </source>
</evidence>
<evidence type="ECO:0008006" key="3">
    <source>
        <dbReference type="Google" id="ProtNLM"/>
    </source>
</evidence>
<dbReference type="PaxDb" id="4097-A0A1S4B2R0"/>
<dbReference type="GeneID" id="107803938"/>